<dbReference type="Proteomes" id="UP000265180">
    <property type="component" value="Chromosome 21"/>
</dbReference>
<dbReference type="InterPro" id="IPR007110">
    <property type="entry name" value="Ig-like_dom"/>
</dbReference>
<dbReference type="InterPro" id="IPR036179">
    <property type="entry name" value="Ig-like_dom_sf"/>
</dbReference>
<dbReference type="Ensembl" id="ENSORLT00020014732.1">
    <property type="protein sequence ID" value="ENSORLP00020000415.1"/>
    <property type="gene ID" value="ENSORLG00020001118.1"/>
</dbReference>
<evidence type="ECO:0000313" key="4">
    <source>
        <dbReference type="Ensembl" id="ENSORLP00020000415.1"/>
    </source>
</evidence>
<accession>A0A3P9JWB9</accession>
<dbReference type="Pfam" id="PF07679">
    <property type="entry name" value="I-set"/>
    <property type="match status" value="4"/>
</dbReference>
<dbReference type="SMART" id="SM00409">
    <property type="entry name" value="IG"/>
    <property type="match status" value="4"/>
</dbReference>
<dbReference type="SUPFAM" id="SSF48726">
    <property type="entry name" value="Immunoglobulin"/>
    <property type="match status" value="4"/>
</dbReference>
<feature type="domain" description="Ig-like" evidence="3">
    <location>
        <begin position="48"/>
        <end position="137"/>
    </location>
</feature>
<dbReference type="Gene3D" id="2.60.40.10">
    <property type="entry name" value="Immunoglobulins"/>
    <property type="match status" value="4"/>
</dbReference>
<reference key="1">
    <citation type="journal article" date="2007" name="Nature">
        <title>The medaka draft genome and insights into vertebrate genome evolution.</title>
        <authorList>
            <person name="Kasahara M."/>
            <person name="Naruse K."/>
            <person name="Sasaki S."/>
            <person name="Nakatani Y."/>
            <person name="Qu W."/>
            <person name="Ahsan B."/>
            <person name="Yamada T."/>
            <person name="Nagayasu Y."/>
            <person name="Doi K."/>
            <person name="Kasai Y."/>
            <person name="Jindo T."/>
            <person name="Kobayashi D."/>
            <person name="Shimada A."/>
            <person name="Toyoda A."/>
            <person name="Kuroki Y."/>
            <person name="Fujiyama A."/>
            <person name="Sasaki T."/>
            <person name="Shimizu A."/>
            <person name="Asakawa S."/>
            <person name="Shimizu N."/>
            <person name="Hashimoto S."/>
            <person name="Yang J."/>
            <person name="Lee Y."/>
            <person name="Matsushima K."/>
            <person name="Sugano S."/>
            <person name="Sakaizumi M."/>
            <person name="Narita T."/>
            <person name="Ohishi K."/>
            <person name="Haga S."/>
            <person name="Ohta F."/>
            <person name="Nomoto H."/>
            <person name="Nogata K."/>
            <person name="Morishita T."/>
            <person name="Endo T."/>
            <person name="Shin-I T."/>
            <person name="Takeda H."/>
            <person name="Morishita S."/>
            <person name="Kohara Y."/>
        </authorList>
    </citation>
    <scope>NUCLEOTIDE SEQUENCE [LARGE SCALE GENOMIC DNA]</scope>
    <source>
        <strain>Hd-rR</strain>
    </source>
</reference>
<dbReference type="InterPro" id="IPR013783">
    <property type="entry name" value="Ig-like_fold"/>
</dbReference>
<dbReference type="PANTHER" id="PTHR13817:SF151">
    <property type="entry name" value="TITIN"/>
    <property type="match status" value="1"/>
</dbReference>
<dbReference type="InterPro" id="IPR013098">
    <property type="entry name" value="Ig_I-set"/>
</dbReference>
<reference evidence="4" key="3">
    <citation type="submission" date="2025-08" db="UniProtKB">
        <authorList>
            <consortium name="Ensembl"/>
        </authorList>
    </citation>
    <scope>IDENTIFICATION</scope>
    <source>
        <strain evidence="4">HNI</strain>
    </source>
</reference>
<reference evidence="4" key="4">
    <citation type="submission" date="2025-09" db="UniProtKB">
        <authorList>
            <consortium name="Ensembl"/>
        </authorList>
    </citation>
    <scope>IDENTIFICATION</scope>
    <source>
        <strain evidence="4">HNI</strain>
    </source>
</reference>
<feature type="domain" description="Ig-like" evidence="3">
    <location>
        <begin position="217"/>
        <end position="297"/>
    </location>
</feature>
<sequence length="508" mass="56142">DAQTFLSLAASSCSSEGIRRRSRPVDRRGLSNMSQVFLGFLSGGTFPPNFTKKPSESMTDSAGQTVKMEGRVSGSQPLTVTWCKDNREIKTSEKYDITFKNNMAVLLVKNSSVSDSGVYLCQVSNEAGKASCQVSLSVSGKKLLDQHNSASVFLITVRTPSKQKSPKKEGDINIVDLLRGHDPKDYERILREHEIYDYRAILQAVEFLKREKEMEAGKFTKRIQNIEVNESHSATFECELSFDNASLNKERDVIWKRNGELLKKKAGKVAVNIIGMQHAVTIQNSTEEDAGKYTCEVDGVFWCVHLEPPVEFTKPLEDQTVEEEAKATLECEVSRENEVKLSKRLVYRTDGLKHTLTIKDCVMEDEGEYTAVVGESKCSAELIISEAPTDFSAQLKDQTITEFEDAEFTCKLSKENLLLDANMARDHLAMVGTDITLSATIKGVPTPTVSWTKNNEAVPAHVSVVVTASGSKVFIPKCVRPDSGNYTVTVENPAGKKSATVVVLVLSK</sequence>
<evidence type="ECO:0000256" key="2">
    <source>
        <dbReference type="ARBA" id="ARBA00023319"/>
    </source>
</evidence>
<keyword evidence="1" id="KW-0677">Repeat</keyword>
<dbReference type="SMART" id="SM00408">
    <property type="entry name" value="IGc2"/>
    <property type="match status" value="3"/>
</dbReference>
<proteinExistence type="predicted"/>
<dbReference type="FunFam" id="2.60.40.10:FF:000022">
    <property type="entry name" value="Cardiac titin"/>
    <property type="match status" value="1"/>
</dbReference>
<dbReference type="PROSITE" id="PS50835">
    <property type="entry name" value="IG_LIKE"/>
    <property type="match status" value="3"/>
</dbReference>
<dbReference type="FunFam" id="2.60.40.10:FF:000031">
    <property type="entry name" value="Myosin-binding protein C, slow type"/>
    <property type="match status" value="1"/>
</dbReference>
<protein>
    <recommendedName>
        <fullName evidence="3">Ig-like domain-containing protein</fullName>
    </recommendedName>
</protein>
<evidence type="ECO:0000259" key="3">
    <source>
        <dbReference type="PROSITE" id="PS50835"/>
    </source>
</evidence>
<reference evidence="4 5" key="2">
    <citation type="submission" date="2017-04" db="EMBL/GenBank/DDBJ databases">
        <title>CpG methylation of centromeres and impact of large insertions on vertebrate speciation.</title>
        <authorList>
            <person name="Ichikawa K."/>
            <person name="Yoshimura J."/>
            <person name="Morishita S."/>
        </authorList>
    </citation>
    <scope>NUCLEOTIDE SEQUENCE</scope>
    <source>
        <strain evidence="4 5">HNI</strain>
    </source>
</reference>
<dbReference type="InterPro" id="IPR050964">
    <property type="entry name" value="Striated_Muscle_Regulatory"/>
</dbReference>
<dbReference type="AlphaFoldDB" id="A0A3P9JWB9"/>
<name>A0A3P9JWB9_ORYLA</name>
<evidence type="ECO:0000313" key="5">
    <source>
        <dbReference type="Proteomes" id="UP000265180"/>
    </source>
</evidence>
<feature type="domain" description="Ig-like" evidence="3">
    <location>
        <begin position="388"/>
        <end position="502"/>
    </location>
</feature>
<dbReference type="InterPro" id="IPR003598">
    <property type="entry name" value="Ig_sub2"/>
</dbReference>
<dbReference type="InterPro" id="IPR003599">
    <property type="entry name" value="Ig_sub"/>
</dbReference>
<dbReference type="PANTHER" id="PTHR13817">
    <property type="entry name" value="TITIN"/>
    <property type="match status" value="1"/>
</dbReference>
<keyword evidence="2" id="KW-0393">Immunoglobulin domain</keyword>
<organism evidence="4 5">
    <name type="scientific">Oryzias latipes</name>
    <name type="common">Japanese rice fish</name>
    <name type="synonym">Japanese killifish</name>
    <dbReference type="NCBI Taxonomy" id="8090"/>
    <lineage>
        <taxon>Eukaryota</taxon>
        <taxon>Metazoa</taxon>
        <taxon>Chordata</taxon>
        <taxon>Craniata</taxon>
        <taxon>Vertebrata</taxon>
        <taxon>Euteleostomi</taxon>
        <taxon>Actinopterygii</taxon>
        <taxon>Neopterygii</taxon>
        <taxon>Teleostei</taxon>
        <taxon>Neoteleostei</taxon>
        <taxon>Acanthomorphata</taxon>
        <taxon>Ovalentaria</taxon>
        <taxon>Atherinomorphae</taxon>
        <taxon>Beloniformes</taxon>
        <taxon>Adrianichthyidae</taxon>
        <taxon>Oryziinae</taxon>
        <taxon>Oryzias</taxon>
    </lineage>
</organism>
<evidence type="ECO:0000256" key="1">
    <source>
        <dbReference type="ARBA" id="ARBA00022737"/>
    </source>
</evidence>